<dbReference type="InterPro" id="IPR017481">
    <property type="entry name" value="CHP03032"/>
</dbReference>
<dbReference type="Proteomes" id="UP001432180">
    <property type="component" value="Chromosome"/>
</dbReference>
<gene>
    <name evidence="3" type="ORF">Thiowin_04663</name>
</gene>
<evidence type="ECO:0000259" key="2">
    <source>
        <dbReference type="Pfam" id="PF16261"/>
    </source>
</evidence>
<protein>
    <recommendedName>
        <fullName evidence="2">Conserved hypothetical protein CHP03032 domain-containing protein</fullName>
    </recommendedName>
</protein>
<sequence>MPTDIPAGWRQHRQEGGVVLHLPSNSIAASGLSMPHSPRWYRERLWLLNSGSGELGYLDGERFVPVAYGPGFVRGLAFHDRFALIGLSQLRSTSFGGLALEQRLAADGQQAQCGLMVVDLDRGAVIHWLRFGNLVEELFDLVVIPAARRPRALGLQEDDIERLVSFPGSNGLVITKPTVRRPGHTRAPVAGLPRPEPGAHPRPGHRTVHPCRLSRARCLSAPERAGASRDRRLLAGAATAAACGSATACR</sequence>
<evidence type="ECO:0000256" key="1">
    <source>
        <dbReference type="SAM" id="MobiDB-lite"/>
    </source>
</evidence>
<dbReference type="EMBL" id="CP121472">
    <property type="protein sequence ID" value="WPL19532.1"/>
    <property type="molecule type" value="Genomic_DNA"/>
</dbReference>
<accession>A0ABZ0SF92</accession>
<reference evidence="3 4" key="1">
    <citation type="journal article" date="2023" name="Microorganisms">
        <title>Thiorhodovibrio frisius and Trv. litoralis spp. nov., Two Novel Members from a Clade of Fastidious Purple Sulfur Bacteria That Exhibit Unique Red-Shifted Light-Harvesting Capabilities.</title>
        <authorList>
            <person name="Methner A."/>
            <person name="Kuzyk S.B."/>
            <person name="Petersen J."/>
            <person name="Bauer S."/>
            <person name="Brinkmann H."/>
            <person name="Sichau K."/>
            <person name="Wanner G."/>
            <person name="Wolf J."/>
            <person name="Neumann-Schaal M."/>
            <person name="Henke P."/>
            <person name="Tank M."/>
            <person name="Sproer C."/>
            <person name="Bunk B."/>
            <person name="Overmann J."/>
        </authorList>
    </citation>
    <scope>NUCLEOTIDE SEQUENCE [LARGE SCALE GENOMIC DNA]</scope>
    <source>
        <strain evidence="3 4">DSM 6702</strain>
    </source>
</reference>
<feature type="region of interest" description="Disordered" evidence="1">
    <location>
        <begin position="176"/>
        <end position="208"/>
    </location>
</feature>
<feature type="domain" description="Conserved hypothetical protein CHP03032" evidence="2">
    <location>
        <begin position="3"/>
        <end position="153"/>
    </location>
</feature>
<dbReference type="Pfam" id="PF16261">
    <property type="entry name" value="DUF4915"/>
    <property type="match status" value="1"/>
</dbReference>
<dbReference type="RefSeq" id="WP_328985273.1">
    <property type="nucleotide sequence ID" value="NZ_CP121472.1"/>
</dbReference>
<keyword evidence="4" id="KW-1185">Reference proteome</keyword>
<name>A0ABZ0SF92_9GAMM</name>
<evidence type="ECO:0000313" key="4">
    <source>
        <dbReference type="Proteomes" id="UP001432180"/>
    </source>
</evidence>
<organism evidence="3 4">
    <name type="scientific">Thiorhodovibrio winogradskyi</name>
    <dbReference type="NCBI Taxonomy" id="77007"/>
    <lineage>
        <taxon>Bacteria</taxon>
        <taxon>Pseudomonadati</taxon>
        <taxon>Pseudomonadota</taxon>
        <taxon>Gammaproteobacteria</taxon>
        <taxon>Chromatiales</taxon>
        <taxon>Chromatiaceae</taxon>
        <taxon>Thiorhodovibrio</taxon>
    </lineage>
</organism>
<proteinExistence type="predicted"/>
<evidence type="ECO:0000313" key="3">
    <source>
        <dbReference type="EMBL" id="WPL19532.1"/>
    </source>
</evidence>